<proteinExistence type="predicted"/>
<name>A0ABP8MDP3_9BACT</name>
<evidence type="ECO:0000313" key="3">
    <source>
        <dbReference type="Proteomes" id="UP001500840"/>
    </source>
</evidence>
<protein>
    <submittedName>
        <fullName evidence="2">Uncharacterized protein</fullName>
    </submittedName>
</protein>
<reference evidence="3" key="1">
    <citation type="journal article" date="2019" name="Int. J. Syst. Evol. Microbiol.">
        <title>The Global Catalogue of Microorganisms (GCM) 10K type strain sequencing project: providing services to taxonomists for standard genome sequencing and annotation.</title>
        <authorList>
            <consortium name="The Broad Institute Genomics Platform"/>
            <consortium name="The Broad Institute Genome Sequencing Center for Infectious Disease"/>
            <person name="Wu L."/>
            <person name="Ma J."/>
        </authorList>
    </citation>
    <scope>NUCLEOTIDE SEQUENCE [LARGE SCALE GENOMIC DNA]</scope>
    <source>
        <strain evidence="3">JCM 17759</strain>
    </source>
</reference>
<dbReference type="Proteomes" id="UP001500840">
    <property type="component" value="Unassembled WGS sequence"/>
</dbReference>
<gene>
    <name evidence="2" type="ORF">GCM10023156_08450</name>
</gene>
<keyword evidence="1" id="KW-1133">Transmembrane helix</keyword>
<evidence type="ECO:0000256" key="1">
    <source>
        <dbReference type="SAM" id="Phobius"/>
    </source>
</evidence>
<feature type="transmembrane region" description="Helical" evidence="1">
    <location>
        <begin position="101"/>
        <end position="122"/>
    </location>
</feature>
<keyword evidence="1" id="KW-0812">Transmembrane</keyword>
<keyword evidence="1" id="KW-0472">Membrane</keyword>
<comment type="caution">
    <text evidence="2">The sequence shown here is derived from an EMBL/GenBank/DDBJ whole genome shotgun (WGS) entry which is preliminary data.</text>
</comment>
<keyword evidence="3" id="KW-1185">Reference proteome</keyword>
<evidence type="ECO:0000313" key="2">
    <source>
        <dbReference type="EMBL" id="GAA4446951.1"/>
    </source>
</evidence>
<sequence length="139" mass="15584">MQQDGNDYDRQLGMDCLAQARSMIKQATDVDEQRLRDLSRLKRFETTDGQIISGNVVRLLLHPIVGCGDDSDLKQGLEATLSAVIECTEGRARMAKREQGWAIYAVIAGSSSCYRGVITWLAHMAVRNKWSLVEDLERP</sequence>
<organism evidence="2 3">
    <name type="scientific">Novipirellula rosea</name>
    <dbReference type="NCBI Taxonomy" id="1031540"/>
    <lineage>
        <taxon>Bacteria</taxon>
        <taxon>Pseudomonadati</taxon>
        <taxon>Planctomycetota</taxon>
        <taxon>Planctomycetia</taxon>
        <taxon>Pirellulales</taxon>
        <taxon>Pirellulaceae</taxon>
        <taxon>Novipirellula</taxon>
    </lineage>
</organism>
<accession>A0ABP8MDP3</accession>
<dbReference type="EMBL" id="BAABGA010000010">
    <property type="protein sequence ID" value="GAA4446951.1"/>
    <property type="molecule type" value="Genomic_DNA"/>
</dbReference>